<dbReference type="InterPro" id="IPR051552">
    <property type="entry name" value="HptR"/>
</dbReference>
<evidence type="ECO:0000256" key="8">
    <source>
        <dbReference type="PROSITE-ProRule" id="PRU00169"/>
    </source>
</evidence>
<dbReference type="PROSITE" id="PS01124">
    <property type="entry name" value="HTH_ARAC_FAMILY_2"/>
    <property type="match status" value="1"/>
</dbReference>
<evidence type="ECO:0000313" key="11">
    <source>
        <dbReference type="EMBL" id="GIP15808.1"/>
    </source>
</evidence>
<dbReference type="PANTHER" id="PTHR42713:SF3">
    <property type="entry name" value="TRANSCRIPTIONAL REGULATORY PROTEIN HPTR"/>
    <property type="match status" value="1"/>
</dbReference>
<organism evidence="11 12">
    <name type="scientific">Paenibacillus montaniterrae</name>
    <dbReference type="NCBI Taxonomy" id="429341"/>
    <lineage>
        <taxon>Bacteria</taxon>
        <taxon>Bacillati</taxon>
        <taxon>Bacillota</taxon>
        <taxon>Bacilli</taxon>
        <taxon>Bacillales</taxon>
        <taxon>Paenibacillaceae</taxon>
        <taxon>Paenibacillus</taxon>
    </lineage>
</organism>
<keyword evidence="7" id="KW-0804">Transcription</keyword>
<feature type="domain" description="Response regulatory" evidence="10">
    <location>
        <begin position="2"/>
        <end position="120"/>
    </location>
</feature>
<evidence type="ECO:0000256" key="3">
    <source>
        <dbReference type="ARBA" id="ARBA00022553"/>
    </source>
</evidence>
<dbReference type="PROSITE" id="PS50110">
    <property type="entry name" value="RESPONSE_REGULATORY"/>
    <property type="match status" value="1"/>
</dbReference>
<dbReference type="PANTHER" id="PTHR42713">
    <property type="entry name" value="HISTIDINE KINASE-RELATED"/>
    <property type="match status" value="1"/>
</dbReference>
<dbReference type="Proteomes" id="UP000683139">
    <property type="component" value="Unassembled WGS sequence"/>
</dbReference>
<dbReference type="GO" id="GO:0000160">
    <property type="term" value="P:phosphorelay signal transduction system"/>
    <property type="evidence" value="ECO:0007669"/>
    <property type="project" value="UniProtKB-KW"/>
</dbReference>
<gene>
    <name evidence="11" type="ORF">J40TS1_14500</name>
</gene>
<dbReference type="InterPro" id="IPR020449">
    <property type="entry name" value="Tscrpt_reg_AraC-type_HTH"/>
</dbReference>
<evidence type="ECO:0000256" key="4">
    <source>
        <dbReference type="ARBA" id="ARBA00023012"/>
    </source>
</evidence>
<keyword evidence="5" id="KW-0805">Transcription regulation</keyword>
<dbReference type="SUPFAM" id="SSF52172">
    <property type="entry name" value="CheY-like"/>
    <property type="match status" value="1"/>
</dbReference>
<dbReference type="InterPro" id="IPR011006">
    <property type="entry name" value="CheY-like_superfamily"/>
</dbReference>
<dbReference type="EMBL" id="BOSE01000002">
    <property type="protein sequence ID" value="GIP15808.1"/>
    <property type="molecule type" value="Genomic_DNA"/>
</dbReference>
<evidence type="ECO:0000256" key="1">
    <source>
        <dbReference type="ARBA" id="ARBA00004496"/>
    </source>
</evidence>
<evidence type="ECO:0000256" key="6">
    <source>
        <dbReference type="ARBA" id="ARBA00023125"/>
    </source>
</evidence>
<dbReference type="InterPro" id="IPR001789">
    <property type="entry name" value="Sig_transdc_resp-reg_receiver"/>
</dbReference>
<proteinExistence type="predicted"/>
<keyword evidence="2" id="KW-0963">Cytoplasm</keyword>
<comment type="caution">
    <text evidence="11">The sequence shown here is derived from an EMBL/GenBank/DDBJ whole genome shotgun (WGS) entry which is preliminary data.</text>
</comment>
<comment type="subcellular location">
    <subcellularLocation>
        <location evidence="1">Cytoplasm</location>
    </subcellularLocation>
</comment>
<feature type="modified residue" description="4-aspartylphosphate" evidence="8">
    <location>
        <position position="57"/>
    </location>
</feature>
<name>A0A919YKZ5_9BACL</name>
<dbReference type="CDD" id="cd17536">
    <property type="entry name" value="REC_YesN-like"/>
    <property type="match status" value="1"/>
</dbReference>
<dbReference type="Pfam" id="PF00072">
    <property type="entry name" value="Response_reg"/>
    <property type="match status" value="1"/>
</dbReference>
<dbReference type="Gene3D" id="1.10.10.60">
    <property type="entry name" value="Homeodomain-like"/>
    <property type="match status" value="2"/>
</dbReference>
<evidence type="ECO:0000313" key="12">
    <source>
        <dbReference type="Proteomes" id="UP000683139"/>
    </source>
</evidence>
<dbReference type="GO" id="GO:0005737">
    <property type="term" value="C:cytoplasm"/>
    <property type="evidence" value="ECO:0007669"/>
    <property type="project" value="UniProtKB-SubCell"/>
</dbReference>
<evidence type="ECO:0000256" key="2">
    <source>
        <dbReference type="ARBA" id="ARBA00022490"/>
    </source>
</evidence>
<dbReference type="SMART" id="SM00342">
    <property type="entry name" value="HTH_ARAC"/>
    <property type="match status" value="1"/>
</dbReference>
<dbReference type="InterPro" id="IPR018060">
    <property type="entry name" value="HTH_AraC"/>
</dbReference>
<keyword evidence="3 8" id="KW-0597">Phosphoprotein</keyword>
<dbReference type="GO" id="GO:0003700">
    <property type="term" value="F:DNA-binding transcription factor activity"/>
    <property type="evidence" value="ECO:0007669"/>
    <property type="project" value="InterPro"/>
</dbReference>
<protein>
    <submittedName>
        <fullName evidence="11">DNA-binding response regulator</fullName>
    </submittedName>
</protein>
<feature type="domain" description="HTH araC/xylS-type" evidence="9">
    <location>
        <begin position="147"/>
        <end position="246"/>
    </location>
</feature>
<dbReference type="GO" id="GO:0043565">
    <property type="term" value="F:sequence-specific DNA binding"/>
    <property type="evidence" value="ECO:0007669"/>
    <property type="project" value="InterPro"/>
</dbReference>
<keyword evidence="6 11" id="KW-0238">DNA-binding</keyword>
<sequence length="248" mass="28355">MKVIIADDEVMIRAGLEKILGKMDMNIEVIGSYSNGLDALNHIHKLNDAELDLVITDIKMPIMDGLMLIEAAKERAFAKIIFSGFSEFEYARKALRCGASDYLLKPIDKQQLAEVLQRVQKQAKHNTLASTELEETELEGCGHHAVDTIKAMLQEQYDRQLELEQIAQQVGMSAHYVSRLFKQMTGQTITDYLINIRIQKAKQFLSDCPHMKNYEIAASVGYSDPVYFQKLFKKETGYTPKEYKEMHR</sequence>
<reference evidence="11" key="1">
    <citation type="submission" date="2021-03" db="EMBL/GenBank/DDBJ databases">
        <title>Antimicrobial resistance genes in bacteria isolated from Japanese honey, and their potential for conferring macrolide and lincosamide resistance in the American foulbrood pathogen Paenibacillus larvae.</title>
        <authorList>
            <person name="Okamoto M."/>
            <person name="Kumagai M."/>
            <person name="Kanamori H."/>
            <person name="Takamatsu D."/>
        </authorList>
    </citation>
    <scope>NUCLEOTIDE SEQUENCE</scope>
    <source>
        <strain evidence="11">J40TS1</strain>
    </source>
</reference>
<dbReference type="RefSeq" id="WP_213514076.1">
    <property type="nucleotide sequence ID" value="NZ_BOSE01000002.1"/>
</dbReference>
<dbReference type="SMART" id="SM00448">
    <property type="entry name" value="REC"/>
    <property type="match status" value="1"/>
</dbReference>
<keyword evidence="4" id="KW-0902">Two-component regulatory system</keyword>
<dbReference type="Gene3D" id="3.40.50.2300">
    <property type="match status" value="1"/>
</dbReference>
<dbReference type="AlphaFoldDB" id="A0A919YKZ5"/>
<dbReference type="InterPro" id="IPR009057">
    <property type="entry name" value="Homeodomain-like_sf"/>
</dbReference>
<evidence type="ECO:0000256" key="5">
    <source>
        <dbReference type="ARBA" id="ARBA00023015"/>
    </source>
</evidence>
<evidence type="ECO:0000259" key="10">
    <source>
        <dbReference type="PROSITE" id="PS50110"/>
    </source>
</evidence>
<accession>A0A919YKZ5</accession>
<evidence type="ECO:0000256" key="7">
    <source>
        <dbReference type="ARBA" id="ARBA00023163"/>
    </source>
</evidence>
<dbReference type="PRINTS" id="PR00032">
    <property type="entry name" value="HTHARAC"/>
</dbReference>
<dbReference type="Pfam" id="PF12833">
    <property type="entry name" value="HTH_18"/>
    <property type="match status" value="1"/>
</dbReference>
<dbReference type="SUPFAM" id="SSF46689">
    <property type="entry name" value="Homeodomain-like"/>
    <property type="match status" value="2"/>
</dbReference>
<keyword evidence="12" id="KW-1185">Reference proteome</keyword>
<evidence type="ECO:0000259" key="9">
    <source>
        <dbReference type="PROSITE" id="PS01124"/>
    </source>
</evidence>